<dbReference type="AlphaFoldDB" id="A0A7T8QTX3"/>
<dbReference type="Proteomes" id="UP000595437">
    <property type="component" value="Chromosome 5"/>
</dbReference>
<dbReference type="EMBL" id="CP045894">
    <property type="protein sequence ID" value="QQP54937.1"/>
    <property type="molecule type" value="Genomic_DNA"/>
</dbReference>
<evidence type="ECO:0000313" key="2">
    <source>
        <dbReference type="EMBL" id="QQP54937.1"/>
    </source>
</evidence>
<evidence type="ECO:0000313" key="3">
    <source>
        <dbReference type="Proteomes" id="UP000595437"/>
    </source>
</evidence>
<evidence type="ECO:0000256" key="1">
    <source>
        <dbReference type="SAM" id="MobiDB-lite"/>
    </source>
</evidence>
<feature type="non-terminal residue" evidence="2">
    <location>
        <position position="55"/>
    </location>
</feature>
<proteinExistence type="predicted"/>
<name>A0A7T8QTX3_CALRO</name>
<accession>A0A7T8QTX3</accession>
<feature type="region of interest" description="Disordered" evidence="1">
    <location>
        <begin position="35"/>
        <end position="55"/>
    </location>
</feature>
<gene>
    <name evidence="2" type="ORF">FKW44_007933</name>
</gene>
<keyword evidence="3" id="KW-1185">Reference proteome</keyword>
<sequence length="55" mass="6118">MDEPQLFNDGLRKRLSAAANEGMLRRSAIWDLYPSEQSPSTSNSLSLLLNPLQKG</sequence>
<protein>
    <submittedName>
        <fullName evidence="2">Uncharacterized protein</fullName>
    </submittedName>
</protein>
<feature type="compositionally biased region" description="Low complexity" evidence="1">
    <location>
        <begin position="38"/>
        <end position="55"/>
    </location>
</feature>
<organism evidence="2 3">
    <name type="scientific">Caligus rogercresseyi</name>
    <name type="common">Sea louse</name>
    <dbReference type="NCBI Taxonomy" id="217165"/>
    <lineage>
        <taxon>Eukaryota</taxon>
        <taxon>Metazoa</taxon>
        <taxon>Ecdysozoa</taxon>
        <taxon>Arthropoda</taxon>
        <taxon>Crustacea</taxon>
        <taxon>Multicrustacea</taxon>
        <taxon>Hexanauplia</taxon>
        <taxon>Copepoda</taxon>
        <taxon>Siphonostomatoida</taxon>
        <taxon>Caligidae</taxon>
        <taxon>Caligus</taxon>
    </lineage>
</organism>
<reference evidence="3" key="1">
    <citation type="submission" date="2021-01" db="EMBL/GenBank/DDBJ databases">
        <title>Caligus Genome Assembly.</title>
        <authorList>
            <person name="Gallardo-Escarate C."/>
        </authorList>
    </citation>
    <scope>NUCLEOTIDE SEQUENCE [LARGE SCALE GENOMIC DNA]</scope>
</reference>